<evidence type="ECO:0000256" key="1">
    <source>
        <dbReference type="SAM" id="MobiDB-lite"/>
    </source>
</evidence>
<accession>A0A8J3ZIQ9</accession>
<dbReference type="Proteomes" id="UP000612585">
    <property type="component" value="Unassembled WGS sequence"/>
</dbReference>
<feature type="domain" description="ORC1/DEAH AAA+ ATPase" evidence="2">
    <location>
        <begin position="115"/>
        <end position="239"/>
    </location>
</feature>
<feature type="compositionally biased region" description="Low complexity" evidence="1">
    <location>
        <begin position="408"/>
        <end position="419"/>
    </location>
</feature>
<evidence type="ECO:0000313" key="4">
    <source>
        <dbReference type="Proteomes" id="UP000612585"/>
    </source>
</evidence>
<gene>
    <name evidence="3" type="ORF">Vau01_125000</name>
</gene>
<name>A0A8J3ZIQ9_9ACTN</name>
<keyword evidence="4" id="KW-1185">Reference proteome</keyword>
<reference evidence="3" key="1">
    <citation type="submission" date="2021-01" db="EMBL/GenBank/DDBJ databases">
        <title>Whole genome shotgun sequence of Virgisporangium aurantiacum NBRC 16421.</title>
        <authorList>
            <person name="Komaki H."/>
            <person name="Tamura T."/>
        </authorList>
    </citation>
    <scope>NUCLEOTIDE SEQUENCE</scope>
    <source>
        <strain evidence="3">NBRC 16421</strain>
    </source>
</reference>
<proteinExistence type="predicted"/>
<dbReference type="AlphaFoldDB" id="A0A8J3ZIQ9"/>
<dbReference type="Gene3D" id="3.40.50.300">
    <property type="entry name" value="P-loop containing nucleotide triphosphate hydrolases"/>
    <property type="match status" value="1"/>
</dbReference>
<evidence type="ECO:0000259" key="2">
    <source>
        <dbReference type="Pfam" id="PF13401"/>
    </source>
</evidence>
<organism evidence="3 4">
    <name type="scientific">Virgisporangium aurantiacum</name>
    <dbReference type="NCBI Taxonomy" id="175570"/>
    <lineage>
        <taxon>Bacteria</taxon>
        <taxon>Bacillati</taxon>
        <taxon>Actinomycetota</taxon>
        <taxon>Actinomycetes</taxon>
        <taxon>Micromonosporales</taxon>
        <taxon>Micromonosporaceae</taxon>
        <taxon>Virgisporangium</taxon>
    </lineage>
</organism>
<feature type="region of interest" description="Disordered" evidence="1">
    <location>
        <begin position="253"/>
        <end position="273"/>
    </location>
</feature>
<dbReference type="InterPro" id="IPR049945">
    <property type="entry name" value="AAA_22"/>
</dbReference>
<feature type="region of interest" description="Disordered" evidence="1">
    <location>
        <begin position="388"/>
        <end position="419"/>
    </location>
</feature>
<dbReference type="EMBL" id="BOPG01000144">
    <property type="protein sequence ID" value="GIJ64984.1"/>
    <property type="molecule type" value="Genomic_DNA"/>
</dbReference>
<evidence type="ECO:0000313" key="3">
    <source>
        <dbReference type="EMBL" id="GIJ64984.1"/>
    </source>
</evidence>
<comment type="caution">
    <text evidence="3">The sequence shown here is derived from an EMBL/GenBank/DDBJ whole genome shotgun (WGS) entry which is preliminary data.</text>
</comment>
<dbReference type="Pfam" id="PF13401">
    <property type="entry name" value="AAA_22"/>
    <property type="match status" value="1"/>
</dbReference>
<dbReference type="GO" id="GO:0016887">
    <property type="term" value="F:ATP hydrolysis activity"/>
    <property type="evidence" value="ECO:0007669"/>
    <property type="project" value="InterPro"/>
</dbReference>
<dbReference type="InterPro" id="IPR027417">
    <property type="entry name" value="P-loop_NTPase"/>
</dbReference>
<sequence length="419" mass="45311">MNPGPAGPARVTPFVLSGVTADRETAEGWARWRVTRHAFVAAPDLDLAAYRLLSPRARGLHDLHRAATHANLAFQETPMSVAVTRLLGARISANALKRQPTTRAGVMINGGGYQGKTETACEVAASFEDQWLDLHAQLNPDAVPGTRDLHAPVAYAQTPVTATPKGICEAVLDFYGADHAKMTLPQLVQQVRAALRDHGTTVLILDDITRLKMHREADQDALDLLRSLMSMNVTLVLIGVGIPGSGLLREGRRDPRTGVLLNPPAGRGKSYNDEAATQTERRFDLVHLDPFSFDTPKAKTAWTAHLAGVEQQLRLLDRTPGMLTTGTMPEYLFRRTAGIVGLLERLIEDGCTDAIDTGAERLTTDQLDGLDINLGNLPATHLVDERPAIPTGDRTARKGRNTVFDEQTPTTAAATTAIA</sequence>
<protein>
    <recommendedName>
        <fullName evidence="2">ORC1/DEAH AAA+ ATPase domain-containing protein</fullName>
    </recommendedName>
</protein>
<dbReference type="SUPFAM" id="SSF52540">
    <property type="entry name" value="P-loop containing nucleoside triphosphate hydrolases"/>
    <property type="match status" value="1"/>
</dbReference>